<dbReference type="PANTHER" id="PTHR34131">
    <property type="entry name" value="(RAP ANNOTATION RELEASE2) GALACTOSE-BINDING LIKE DOMAIN CONTAINING PROTEIN"/>
    <property type="match status" value="1"/>
</dbReference>
<dbReference type="PANTHER" id="PTHR34131:SF3">
    <property type="entry name" value="(RAP ANNOTATION RELEASE2) GALACTOSE-BINDING LIKE DOMAIN CONTAINING PROTEIN"/>
    <property type="match status" value="1"/>
</dbReference>
<reference evidence="2" key="1">
    <citation type="submission" date="2019-12" db="EMBL/GenBank/DDBJ databases">
        <title>Genome sequencing and annotation of Brassica cretica.</title>
        <authorList>
            <person name="Studholme D.J."/>
            <person name="Sarris P.F."/>
        </authorList>
    </citation>
    <scope>NUCLEOTIDE SEQUENCE</scope>
    <source>
        <strain evidence="2">PFS-001/15</strain>
        <tissue evidence="2">Leaf</tissue>
    </source>
</reference>
<evidence type="ECO:0000313" key="2">
    <source>
        <dbReference type="EMBL" id="KAF2578417.1"/>
    </source>
</evidence>
<comment type="caution">
    <text evidence="2">The sequence shown here is derived from an EMBL/GenBank/DDBJ whole genome shotgun (WGS) entry which is preliminary data.</text>
</comment>
<evidence type="ECO:0000256" key="1">
    <source>
        <dbReference type="SAM" id="MobiDB-lite"/>
    </source>
</evidence>
<sequence length="162" mass="18102">MLIWTQPNMVNLTGRIETHLSPSPPSPPPIRVSTSSSTPKARFISRQKQSVSVRQLQRPLMEYMSLPASQYSVLDAERIERVDDNTFTLLNSSTLKCVLFCSLGSKSKLMAAASSSCLARLSSMGFGRHFKSTSWDWRDMIVNQNGPYLAPRSLPSFSNVFL</sequence>
<protein>
    <submittedName>
        <fullName evidence="2">Uncharacterized protein</fullName>
    </submittedName>
</protein>
<gene>
    <name evidence="2" type="ORF">F2Q68_00000114</name>
</gene>
<dbReference type="Proteomes" id="UP000712281">
    <property type="component" value="Unassembled WGS sequence"/>
</dbReference>
<dbReference type="EMBL" id="QGKW02001660">
    <property type="protein sequence ID" value="KAF2578417.1"/>
    <property type="molecule type" value="Genomic_DNA"/>
</dbReference>
<proteinExistence type="predicted"/>
<evidence type="ECO:0000313" key="3">
    <source>
        <dbReference type="Proteomes" id="UP000712281"/>
    </source>
</evidence>
<feature type="region of interest" description="Disordered" evidence="1">
    <location>
        <begin position="16"/>
        <end position="39"/>
    </location>
</feature>
<accession>A0A8S9JB13</accession>
<dbReference type="AlphaFoldDB" id="A0A8S9JB13"/>
<name>A0A8S9JB13_BRACR</name>
<organism evidence="2 3">
    <name type="scientific">Brassica cretica</name>
    <name type="common">Mustard</name>
    <dbReference type="NCBI Taxonomy" id="69181"/>
    <lineage>
        <taxon>Eukaryota</taxon>
        <taxon>Viridiplantae</taxon>
        <taxon>Streptophyta</taxon>
        <taxon>Embryophyta</taxon>
        <taxon>Tracheophyta</taxon>
        <taxon>Spermatophyta</taxon>
        <taxon>Magnoliopsida</taxon>
        <taxon>eudicotyledons</taxon>
        <taxon>Gunneridae</taxon>
        <taxon>Pentapetalae</taxon>
        <taxon>rosids</taxon>
        <taxon>malvids</taxon>
        <taxon>Brassicales</taxon>
        <taxon>Brassicaceae</taxon>
        <taxon>Brassiceae</taxon>
        <taxon>Brassica</taxon>
    </lineage>
</organism>